<dbReference type="EMBL" id="MU797178">
    <property type="protein sequence ID" value="KAJ3803621.1"/>
    <property type="molecule type" value="Genomic_DNA"/>
</dbReference>
<accession>A0ACC1TFY8</accession>
<comment type="caution">
    <text evidence="1">The sequence shown here is derived from an EMBL/GenBank/DDBJ whole genome shotgun (WGS) entry which is preliminary data.</text>
</comment>
<proteinExistence type="predicted"/>
<organism evidence="1 2">
    <name type="scientific">Lentinula aff. lateritia</name>
    <dbReference type="NCBI Taxonomy" id="2804960"/>
    <lineage>
        <taxon>Eukaryota</taxon>
        <taxon>Fungi</taxon>
        <taxon>Dikarya</taxon>
        <taxon>Basidiomycota</taxon>
        <taxon>Agaricomycotina</taxon>
        <taxon>Agaricomycetes</taxon>
        <taxon>Agaricomycetidae</taxon>
        <taxon>Agaricales</taxon>
        <taxon>Marasmiineae</taxon>
        <taxon>Omphalotaceae</taxon>
        <taxon>Lentinula</taxon>
    </lineage>
</organism>
<reference evidence="1" key="1">
    <citation type="submission" date="2022-09" db="EMBL/GenBank/DDBJ databases">
        <title>A Global Phylogenomic Analysis of the Shiitake Genus Lentinula.</title>
        <authorList>
            <consortium name="DOE Joint Genome Institute"/>
            <person name="Sierra-Patev S."/>
            <person name="Min B."/>
            <person name="Naranjo-Ortiz M."/>
            <person name="Looney B."/>
            <person name="Konkel Z."/>
            <person name="Slot J.C."/>
            <person name="Sakamoto Y."/>
            <person name="Steenwyk J.L."/>
            <person name="Rokas A."/>
            <person name="Carro J."/>
            <person name="Camarero S."/>
            <person name="Ferreira P."/>
            <person name="Molpeceres G."/>
            <person name="Ruiz-Duenas F.J."/>
            <person name="Serrano A."/>
            <person name="Henrissat B."/>
            <person name="Drula E."/>
            <person name="Hughes K.W."/>
            <person name="Mata J.L."/>
            <person name="Ishikawa N.K."/>
            <person name="Vargas-Isla R."/>
            <person name="Ushijima S."/>
            <person name="Smith C.A."/>
            <person name="Ahrendt S."/>
            <person name="Andreopoulos W."/>
            <person name="He G."/>
            <person name="Labutti K."/>
            <person name="Lipzen A."/>
            <person name="Ng V."/>
            <person name="Riley R."/>
            <person name="Sandor L."/>
            <person name="Barry K."/>
            <person name="Martinez A.T."/>
            <person name="Xiao Y."/>
            <person name="Gibbons J.G."/>
            <person name="Terashima K."/>
            <person name="Grigoriev I.V."/>
            <person name="Hibbett D.S."/>
        </authorList>
    </citation>
    <scope>NUCLEOTIDE SEQUENCE</scope>
    <source>
        <strain evidence="1">TMI1499</strain>
    </source>
</reference>
<evidence type="ECO:0000313" key="2">
    <source>
        <dbReference type="Proteomes" id="UP001163835"/>
    </source>
</evidence>
<sequence>MVMLTRGRLATQHDSPILQALAQQTGKQPQCCPPSQSPCDLPPHFDLEAGGHDEENPPVDPELSADIDNPENQDPDDDSGDLPRGGPGGPSGPAVTSPNLLSLEPPDATLRPPQTATRNSIPLLGTSRRHLKTSSNCHLKLNTSTAAYHLTDPGARPRLHQSILMYSRSSPLSAHFTQCFPDSFILSI</sequence>
<name>A0ACC1TFY8_9AGAR</name>
<evidence type="ECO:0000313" key="1">
    <source>
        <dbReference type="EMBL" id="KAJ3803621.1"/>
    </source>
</evidence>
<protein>
    <submittedName>
        <fullName evidence="1">Uncharacterized protein</fullName>
    </submittedName>
</protein>
<gene>
    <name evidence="1" type="ORF">F5876DRAFT_84882</name>
</gene>
<keyword evidence="2" id="KW-1185">Reference proteome</keyword>
<dbReference type="Proteomes" id="UP001163835">
    <property type="component" value="Unassembled WGS sequence"/>
</dbReference>